<gene>
    <name evidence="1" type="ORF">BJ138DRAFT_1161290</name>
</gene>
<evidence type="ECO:0000313" key="1">
    <source>
        <dbReference type="EMBL" id="KAH7906985.1"/>
    </source>
</evidence>
<dbReference type="Proteomes" id="UP000790377">
    <property type="component" value="Unassembled WGS sequence"/>
</dbReference>
<feature type="non-terminal residue" evidence="1">
    <location>
        <position position="341"/>
    </location>
</feature>
<evidence type="ECO:0000313" key="2">
    <source>
        <dbReference type="Proteomes" id="UP000790377"/>
    </source>
</evidence>
<dbReference type="EMBL" id="MU267952">
    <property type="protein sequence ID" value="KAH7906985.1"/>
    <property type="molecule type" value="Genomic_DNA"/>
</dbReference>
<reference evidence="1" key="1">
    <citation type="journal article" date="2021" name="New Phytol.">
        <title>Evolutionary innovations through gain and loss of genes in the ectomycorrhizal Boletales.</title>
        <authorList>
            <person name="Wu G."/>
            <person name="Miyauchi S."/>
            <person name="Morin E."/>
            <person name="Kuo A."/>
            <person name="Drula E."/>
            <person name="Varga T."/>
            <person name="Kohler A."/>
            <person name="Feng B."/>
            <person name="Cao Y."/>
            <person name="Lipzen A."/>
            <person name="Daum C."/>
            <person name="Hundley H."/>
            <person name="Pangilinan J."/>
            <person name="Johnson J."/>
            <person name="Barry K."/>
            <person name="LaButti K."/>
            <person name="Ng V."/>
            <person name="Ahrendt S."/>
            <person name="Min B."/>
            <person name="Choi I.G."/>
            <person name="Park H."/>
            <person name="Plett J.M."/>
            <person name="Magnuson J."/>
            <person name="Spatafora J.W."/>
            <person name="Nagy L.G."/>
            <person name="Henrissat B."/>
            <person name="Grigoriev I.V."/>
            <person name="Yang Z.L."/>
            <person name="Xu J."/>
            <person name="Martin F.M."/>
        </authorList>
    </citation>
    <scope>NUCLEOTIDE SEQUENCE</scope>
    <source>
        <strain evidence="1">ATCC 28755</strain>
    </source>
</reference>
<name>A0ACB8A0D7_9AGAM</name>
<proteinExistence type="predicted"/>
<accession>A0ACB8A0D7</accession>
<keyword evidence="2" id="KW-1185">Reference proteome</keyword>
<comment type="caution">
    <text evidence="1">The sequence shown here is derived from an EMBL/GenBank/DDBJ whole genome shotgun (WGS) entry which is preliminary data.</text>
</comment>
<organism evidence="1 2">
    <name type="scientific">Hygrophoropsis aurantiaca</name>
    <dbReference type="NCBI Taxonomy" id="72124"/>
    <lineage>
        <taxon>Eukaryota</taxon>
        <taxon>Fungi</taxon>
        <taxon>Dikarya</taxon>
        <taxon>Basidiomycota</taxon>
        <taxon>Agaricomycotina</taxon>
        <taxon>Agaricomycetes</taxon>
        <taxon>Agaricomycetidae</taxon>
        <taxon>Boletales</taxon>
        <taxon>Coniophorineae</taxon>
        <taxon>Hygrophoropsidaceae</taxon>
        <taxon>Hygrophoropsis</taxon>
    </lineage>
</organism>
<protein>
    <submittedName>
        <fullName evidence="1">Class I glutamine amidotransferase-like protein</fullName>
    </submittedName>
</protein>
<sequence length="341" mass="37532">MASLPVPLPPHSKIALLICDPTDKQFIESYGNITNLFTGLYTKLLIRLTGGAPIPDLKSVRDDAVLPEVMKSFRVDPYHAIDGHLPTNVDAYDSVIVSGSAHGVNDGDKWILALAKFLHDTATLHPKVKLIGICFGHQIISHAVFGLPVKPNPQGWEVGPYDVHLTDTGKVLFPGKDPLIIEMFHHDAVFTSNQVAAMAAMCKATPYEAPGKVVNGQKQGEIKIWGHSEKTQNQGIVSVTRDIHDRLNVDDIHIFTCQGHPEITQGMTATLLDLFEHEIDKETVLEARARIAAFKGVLDWYQISLLMWALSTKHSYVFSTALPFNTSDDGAKSKENVFVLV</sequence>